<evidence type="ECO:0000256" key="1">
    <source>
        <dbReference type="SAM" id="SignalP"/>
    </source>
</evidence>
<feature type="chain" id="PRO_5045391430" evidence="1">
    <location>
        <begin position="27"/>
        <end position="104"/>
    </location>
</feature>
<accession>A0ABM0X1A5</accession>
<reference evidence="3" key="2">
    <citation type="submission" date="2025-08" db="UniProtKB">
        <authorList>
            <consortium name="RefSeq"/>
        </authorList>
    </citation>
    <scope>IDENTIFICATION</scope>
    <source>
        <tissue evidence="3">Leaf</tissue>
    </source>
</reference>
<keyword evidence="1" id="KW-0732">Signal</keyword>
<evidence type="ECO:0000313" key="2">
    <source>
        <dbReference type="Proteomes" id="UP000694864"/>
    </source>
</evidence>
<name>A0ABM0X1A5_CAMSA</name>
<proteinExistence type="predicted"/>
<dbReference type="RefSeq" id="XP_010479139.1">
    <property type="nucleotide sequence ID" value="XM_010480837.1"/>
</dbReference>
<dbReference type="GeneID" id="104758033"/>
<evidence type="ECO:0000313" key="3">
    <source>
        <dbReference type="RefSeq" id="XP_010479139.1"/>
    </source>
</evidence>
<gene>
    <name evidence="3" type="primary">LOC104758033</name>
</gene>
<dbReference type="Proteomes" id="UP000694864">
    <property type="component" value="Chromosome 17"/>
</dbReference>
<reference evidence="2" key="1">
    <citation type="journal article" date="2014" name="Nat. Commun.">
        <title>The emerging biofuel crop Camelina sativa retains a highly undifferentiated hexaploid genome structure.</title>
        <authorList>
            <person name="Kagale S."/>
            <person name="Koh C."/>
            <person name="Nixon J."/>
            <person name="Bollina V."/>
            <person name="Clarke W.E."/>
            <person name="Tuteja R."/>
            <person name="Spillane C."/>
            <person name="Robinson S.J."/>
            <person name="Links M.G."/>
            <person name="Clarke C."/>
            <person name="Higgins E.E."/>
            <person name="Huebert T."/>
            <person name="Sharpe A.G."/>
            <person name="Parkin I.A."/>
        </authorList>
    </citation>
    <scope>NUCLEOTIDE SEQUENCE [LARGE SCALE GENOMIC DNA]</scope>
    <source>
        <strain evidence="2">cv. DH55</strain>
    </source>
</reference>
<organism evidence="2 3">
    <name type="scientific">Camelina sativa</name>
    <name type="common">False flax</name>
    <name type="synonym">Myagrum sativum</name>
    <dbReference type="NCBI Taxonomy" id="90675"/>
    <lineage>
        <taxon>Eukaryota</taxon>
        <taxon>Viridiplantae</taxon>
        <taxon>Streptophyta</taxon>
        <taxon>Embryophyta</taxon>
        <taxon>Tracheophyta</taxon>
        <taxon>Spermatophyta</taxon>
        <taxon>Magnoliopsida</taxon>
        <taxon>eudicotyledons</taxon>
        <taxon>Gunneridae</taxon>
        <taxon>Pentapetalae</taxon>
        <taxon>rosids</taxon>
        <taxon>malvids</taxon>
        <taxon>Brassicales</taxon>
        <taxon>Brassicaceae</taxon>
        <taxon>Camelineae</taxon>
        <taxon>Camelina</taxon>
    </lineage>
</organism>
<keyword evidence="2" id="KW-1185">Reference proteome</keyword>
<sequence length="104" mass="11376">MAASRTTMIIIFVLCLSCTLLVNIFGVQTNDASCKTTKECVVRCSDEDAKCISHGECHCPLLKVNIFGVHFNDASCLTTNECVVRCSDENAKCIRTHGECQCPL</sequence>
<protein>
    <submittedName>
        <fullName evidence="3">Defensin-like protein 289</fullName>
    </submittedName>
</protein>
<feature type="signal peptide" evidence="1">
    <location>
        <begin position="1"/>
        <end position="26"/>
    </location>
</feature>